<sequence>MRFGISRRPISAALAATLVVASLAGCTTSPAEGGSGTDRAARSSDAPARQPSPGTPGAGASGGAPESGSDRHEQGTRGHATSEGDSAAPGGKGAPQAQGDGSPTAAGNSSAKVVPTDTFRPSKPAGKTYVWEDNAEVSHLFFHSLIVNPRVAFNDPQSGNGYLDYMITIDEFRRILDQVYQKGYVLVSPHQLARVTASGAVKPRKLRVPRGKKPLVLSVDDVSYYQYMKGDGFASKLIVGPDGGVENEYTDPITKAKSTGAYDVMPIVDEFVAKHPDFAPYGYKGVIALTGYNGVLGYRSSPSVYKKGRRLNAAIDNATRVANALKSEGWQFASHSWGHINFTTSSLTRIKTDTQRWKDDVEPIIGPTDLLIYPFGADIAGIEHYSGAKYDYLKAQGFNFYFNVDGSTTHWGQFGKGYLREARINVDGISLHAAVNGRKVLGAFFDAAKVIDPLRPKAIEGKK</sequence>
<protein>
    <recommendedName>
        <fullName evidence="5">NodB homology domain-containing protein</fullName>
    </recommendedName>
</protein>
<dbReference type="GO" id="GO:0005576">
    <property type="term" value="C:extracellular region"/>
    <property type="evidence" value="ECO:0007669"/>
    <property type="project" value="UniProtKB-SubCell"/>
</dbReference>
<gene>
    <name evidence="6" type="ORF">FB389_1353</name>
</gene>
<keyword evidence="7" id="KW-1185">Reference proteome</keyword>
<evidence type="ECO:0000259" key="5">
    <source>
        <dbReference type="Pfam" id="PF01522"/>
    </source>
</evidence>
<feature type="compositionally biased region" description="Low complexity" evidence="3">
    <location>
        <begin position="43"/>
        <end position="52"/>
    </location>
</feature>
<name>A0A542SPY1_9MICO</name>
<evidence type="ECO:0000313" key="6">
    <source>
        <dbReference type="EMBL" id="TQK76666.1"/>
    </source>
</evidence>
<evidence type="ECO:0000313" key="7">
    <source>
        <dbReference type="Proteomes" id="UP000316181"/>
    </source>
</evidence>
<evidence type="ECO:0000256" key="4">
    <source>
        <dbReference type="SAM" id="SignalP"/>
    </source>
</evidence>
<dbReference type="Pfam" id="PF01522">
    <property type="entry name" value="Polysacc_deac_1"/>
    <property type="match status" value="1"/>
</dbReference>
<feature type="chain" id="PRO_5022036263" description="NodB homology domain-containing protein" evidence="4">
    <location>
        <begin position="32"/>
        <end position="463"/>
    </location>
</feature>
<dbReference type="EMBL" id="VFNV01000001">
    <property type="protein sequence ID" value="TQK76666.1"/>
    <property type="molecule type" value="Genomic_DNA"/>
</dbReference>
<dbReference type="PANTHER" id="PTHR34216:SF3">
    <property type="entry name" value="POLY-BETA-1,6-N-ACETYL-D-GLUCOSAMINE N-DEACETYLASE"/>
    <property type="match status" value="1"/>
</dbReference>
<feature type="domain" description="NodB homology" evidence="5">
    <location>
        <begin position="315"/>
        <end position="377"/>
    </location>
</feature>
<dbReference type="InterPro" id="IPR002509">
    <property type="entry name" value="NODB_dom"/>
</dbReference>
<comment type="caution">
    <text evidence="6">The sequence shown here is derived from an EMBL/GenBank/DDBJ whole genome shotgun (WGS) entry which is preliminary data.</text>
</comment>
<evidence type="ECO:0000256" key="3">
    <source>
        <dbReference type="SAM" id="MobiDB-lite"/>
    </source>
</evidence>
<accession>A0A542SPY1</accession>
<proteinExistence type="predicted"/>
<feature type="region of interest" description="Disordered" evidence="3">
    <location>
        <begin position="26"/>
        <end position="125"/>
    </location>
</feature>
<dbReference type="PROSITE" id="PS51257">
    <property type="entry name" value="PROKAR_LIPOPROTEIN"/>
    <property type="match status" value="1"/>
</dbReference>
<evidence type="ECO:0000256" key="1">
    <source>
        <dbReference type="ARBA" id="ARBA00004613"/>
    </source>
</evidence>
<dbReference type="GO" id="GO:0005975">
    <property type="term" value="P:carbohydrate metabolic process"/>
    <property type="evidence" value="ECO:0007669"/>
    <property type="project" value="InterPro"/>
</dbReference>
<dbReference type="InterPro" id="IPR011330">
    <property type="entry name" value="Glyco_hydro/deAcase_b/a-brl"/>
</dbReference>
<feature type="compositionally biased region" description="Basic and acidic residues" evidence="3">
    <location>
        <begin position="68"/>
        <end position="82"/>
    </location>
</feature>
<dbReference type="InterPro" id="IPR051398">
    <property type="entry name" value="Polysacch_Deacetylase"/>
</dbReference>
<dbReference type="PANTHER" id="PTHR34216">
    <property type="match status" value="1"/>
</dbReference>
<feature type="signal peptide" evidence="4">
    <location>
        <begin position="1"/>
        <end position="31"/>
    </location>
</feature>
<keyword evidence="2 4" id="KW-0732">Signal</keyword>
<organism evidence="6 7">
    <name type="scientific">Rarobacter incanus</name>
    <dbReference type="NCBI Taxonomy" id="153494"/>
    <lineage>
        <taxon>Bacteria</taxon>
        <taxon>Bacillati</taxon>
        <taxon>Actinomycetota</taxon>
        <taxon>Actinomycetes</taxon>
        <taxon>Micrococcales</taxon>
        <taxon>Rarobacteraceae</taxon>
        <taxon>Rarobacter</taxon>
    </lineage>
</organism>
<comment type="subcellular location">
    <subcellularLocation>
        <location evidence="1">Secreted</location>
    </subcellularLocation>
</comment>
<dbReference type="Proteomes" id="UP000316181">
    <property type="component" value="Unassembled WGS sequence"/>
</dbReference>
<reference evidence="6 7" key="1">
    <citation type="submission" date="2019-06" db="EMBL/GenBank/DDBJ databases">
        <title>Sequencing the genomes of 1000 actinobacteria strains.</title>
        <authorList>
            <person name="Klenk H.-P."/>
        </authorList>
    </citation>
    <scope>NUCLEOTIDE SEQUENCE [LARGE SCALE GENOMIC DNA]</scope>
    <source>
        <strain evidence="6 7">DSM 10596</strain>
    </source>
</reference>
<dbReference type="GO" id="GO:0016810">
    <property type="term" value="F:hydrolase activity, acting on carbon-nitrogen (but not peptide) bonds"/>
    <property type="evidence" value="ECO:0007669"/>
    <property type="project" value="InterPro"/>
</dbReference>
<dbReference type="SUPFAM" id="SSF88713">
    <property type="entry name" value="Glycoside hydrolase/deacetylase"/>
    <property type="match status" value="1"/>
</dbReference>
<dbReference type="Gene3D" id="3.20.20.370">
    <property type="entry name" value="Glycoside hydrolase/deacetylase"/>
    <property type="match status" value="1"/>
</dbReference>
<dbReference type="AlphaFoldDB" id="A0A542SPY1"/>
<evidence type="ECO:0000256" key="2">
    <source>
        <dbReference type="ARBA" id="ARBA00022729"/>
    </source>
</evidence>